<feature type="coiled-coil region" evidence="1">
    <location>
        <begin position="12"/>
        <end position="39"/>
    </location>
</feature>
<dbReference type="OrthoDB" id="2234832at2"/>
<accession>A0A2X3W106</accession>
<organism evidence="2 3">
    <name type="scientific">Streptococcus ferus</name>
    <dbReference type="NCBI Taxonomy" id="1345"/>
    <lineage>
        <taxon>Bacteria</taxon>
        <taxon>Bacillati</taxon>
        <taxon>Bacillota</taxon>
        <taxon>Bacilli</taxon>
        <taxon>Lactobacillales</taxon>
        <taxon>Streptococcaceae</taxon>
        <taxon>Streptococcus</taxon>
    </lineage>
</organism>
<reference evidence="2 3" key="1">
    <citation type="submission" date="2018-06" db="EMBL/GenBank/DDBJ databases">
        <authorList>
            <consortium name="Pathogen Informatics"/>
            <person name="Doyle S."/>
        </authorList>
    </citation>
    <scope>NUCLEOTIDE SEQUENCE [LARGE SCALE GENOMIC DNA]</scope>
    <source>
        <strain evidence="2 3">NCTC12278</strain>
    </source>
</reference>
<dbReference type="RefSeq" id="WP_018030400.1">
    <property type="nucleotide sequence ID" value="NZ_CAMCCF010000023.1"/>
</dbReference>
<evidence type="ECO:0000313" key="2">
    <source>
        <dbReference type="EMBL" id="SQF38036.1"/>
    </source>
</evidence>
<protein>
    <submittedName>
        <fullName evidence="2">Putative extracellular protein</fullName>
    </submittedName>
</protein>
<dbReference type="KEGG" id="sfer:NCTC12278_00010"/>
<proteinExistence type="predicted"/>
<evidence type="ECO:0000256" key="1">
    <source>
        <dbReference type="SAM" id="Coils"/>
    </source>
</evidence>
<dbReference type="AlphaFoldDB" id="A0A2X3W106"/>
<name>A0A2X3W106_9STRE</name>
<sequence length="39" mass="4695">MEHLIETVERFLAHSDDKLEELSQKNQALKKEKNKQKEE</sequence>
<dbReference type="NCBIfam" id="NF040896">
    <property type="entry name" value="SP_0009_fam"/>
    <property type="match status" value="1"/>
</dbReference>
<dbReference type="Proteomes" id="UP000249495">
    <property type="component" value="Chromosome 1"/>
</dbReference>
<dbReference type="InterPro" id="IPR049819">
    <property type="entry name" value="SP_0009-like"/>
</dbReference>
<keyword evidence="1" id="KW-0175">Coiled coil</keyword>
<gene>
    <name evidence="2" type="ORF">NCTC12278_00010</name>
</gene>
<keyword evidence="3" id="KW-1185">Reference proteome</keyword>
<evidence type="ECO:0000313" key="3">
    <source>
        <dbReference type="Proteomes" id="UP000249495"/>
    </source>
</evidence>
<dbReference type="EMBL" id="LS483343">
    <property type="protein sequence ID" value="SQF38036.1"/>
    <property type="molecule type" value="Genomic_DNA"/>
</dbReference>